<comment type="caution">
    <text evidence="2">The sequence shown here is derived from an EMBL/GenBank/DDBJ whole genome shotgun (WGS) entry which is preliminary data.</text>
</comment>
<evidence type="ECO:0008006" key="4">
    <source>
        <dbReference type="Google" id="ProtNLM"/>
    </source>
</evidence>
<name>A0A1A7R7B8_9GAMM</name>
<dbReference type="PROSITE" id="PS51257">
    <property type="entry name" value="PROKAR_LIPOPROTEIN"/>
    <property type="match status" value="1"/>
</dbReference>
<protein>
    <recommendedName>
        <fullName evidence="4">Lipoprotein</fullName>
    </recommendedName>
</protein>
<sequence length="151" mass="17354">MSFKQFVLLKDIKIFLLLGFMFPSTLLSGCFPILKTKHPKINITVINEQNEKLDDAEVFLNLTTWQGKSFTESTFKKTQDGIATFSAKKSLQFIHIFPAKYSWSICVYKNGYSQNSFVPKGSNHRTQNLVLLLDKAEKGVEKQQHCRKEKS</sequence>
<reference evidence="3" key="1">
    <citation type="submission" date="2016-06" db="EMBL/GenBank/DDBJ databases">
        <authorList>
            <person name="Radolfova-Krizova L."/>
            <person name="Nemec A."/>
        </authorList>
    </citation>
    <scope>NUCLEOTIDE SEQUENCE [LARGE SCALE GENOMIC DNA]</scope>
    <source>
        <strain evidence="3">ANC 4275</strain>
    </source>
</reference>
<proteinExistence type="predicted"/>
<dbReference type="AlphaFoldDB" id="A0A1A7R7B8"/>
<accession>A0A1A7R7B8</accession>
<dbReference type="OrthoDB" id="8655020at2"/>
<keyword evidence="1" id="KW-0472">Membrane</keyword>
<gene>
    <name evidence="2" type="ORF">A9J31_06165</name>
</gene>
<dbReference type="EMBL" id="LZDS01000026">
    <property type="protein sequence ID" value="OBX28145.1"/>
    <property type="molecule type" value="Genomic_DNA"/>
</dbReference>
<evidence type="ECO:0000313" key="2">
    <source>
        <dbReference type="EMBL" id="OBX28145.1"/>
    </source>
</evidence>
<evidence type="ECO:0000313" key="3">
    <source>
        <dbReference type="Proteomes" id="UP000185753"/>
    </source>
</evidence>
<feature type="transmembrane region" description="Helical" evidence="1">
    <location>
        <begin position="12"/>
        <end position="34"/>
    </location>
</feature>
<dbReference type="RefSeq" id="WP_067765226.1">
    <property type="nucleotide sequence ID" value="NZ_CP183909.1"/>
</dbReference>
<keyword evidence="1" id="KW-1133">Transmembrane helix</keyword>
<keyword evidence="1" id="KW-0812">Transmembrane</keyword>
<organism evidence="2 3">
    <name type="scientific">Acinetobacter gandensis</name>
    <dbReference type="NCBI Taxonomy" id="1443941"/>
    <lineage>
        <taxon>Bacteria</taxon>
        <taxon>Pseudomonadati</taxon>
        <taxon>Pseudomonadota</taxon>
        <taxon>Gammaproteobacteria</taxon>
        <taxon>Moraxellales</taxon>
        <taxon>Moraxellaceae</taxon>
        <taxon>Acinetobacter</taxon>
    </lineage>
</organism>
<keyword evidence="3" id="KW-1185">Reference proteome</keyword>
<evidence type="ECO:0000256" key="1">
    <source>
        <dbReference type="SAM" id="Phobius"/>
    </source>
</evidence>
<dbReference type="Proteomes" id="UP000185753">
    <property type="component" value="Unassembled WGS sequence"/>
</dbReference>